<evidence type="ECO:0000313" key="4">
    <source>
        <dbReference type="Proteomes" id="UP001324427"/>
    </source>
</evidence>
<feature type="region of interest" description="Disordered" evidence="1">
    <location>
        <begin position="312"/>
        <end position="453"/>
    </location>
</feature>
<feature type="compositionally biased region" description="Basic residues" evidence="1">
    <location>
        <begin position="400"/>
        <end position="412"/>
    </location>
</feature>
<evidence type="ECO:0000259" key="2">
    <source>
        <dbReference type="Pfam" id="PF10680"/>
    </source>
</evidence>
<dbReference type="InterPro" id="IPR019622">
    <property type="entry name" value="Rrn9_dom"/>
</dbReference>
<evidence type="ECO:0000313" key="3">
    <source>
        <dbReference type="EMBL" id="KAK4545547.1"/>
    </source>
</evidence>
<dbReference type="Proteomes" id="UP001324427">
    <property type="component" value="Unassembled WGS sequence"/>
</dbReference>
<keyword evidence="4" id="KW-1185">Reference proteome</keyword>
<dbReference type="AlphaFoldDB" id="A0AAV9JK42"/>
<feature type="compositionally biased region" description="Low complexity" evidence="1">
    <location>
        <begin position="44"/>
        <end position="55"/>
    </location>
</feature>
<feature type="compositionally biased region" description="Acidic residues" evidence="1">
    <location>
        <begin position="415"/>
        <end position="428"/>
    </location>
</feature>
<comment type="caution">
    <text evidence="3">The sequence shown here is derived from an EMBL/GenBank/DDBJ whole genome shotgun (WGS) entry which is preliminary data.</text>
</comment>
<feature type="region of interest" description="Disordered" evidence="1">
    <location>
        <begin position="224"/>
        <end position="276"/>
    </location>
</feature>
<accession>A0AAV9JK42</accession>
<name>A0AAV9JK42_9PEZI</name>
<feature type="region of interest" description="Disordered" evidence="1">
    <location>
        <begin position="679"/>
        <end position="761"/>
    </location>
</feature>
<protein>
    <recommendedName>
        <fullName evidence="2">Rrn9 domain-containing protein</fullName>
    </recommendedName>
</protein>
<reference evidence="3 4" key="1">
    <citation type="submission" date="2021-11" db="EMBL/GenBank/DDBJ databases">
        <title>Black yeast isolated from Biological Soil Crust.</title>
        <authorList>
            <person name="Kurbessoian T."/>
        </authorList>
    </citation>
    <scope>NUCLEOTIDE SEQUENCE [LARGE SCALE GENOMIC DNA]</scope>
    <source>
        <strain evidence="3 4">CCFEE 5522</strain>
    </source>
</reference>
<evidence type="ECO:0000256" key="1">
    <source>
        <dbReference type="SAM" id="MobiDB-lite"/>
    </source>
</evidence>
<feature type="compositionally biased region" description="Low complexity" evidence="1">
    <location>
        <begin position="319"/>
        <end position="333"/>
    </location>
</feature>
<feature type="compositionally biased region" description="Low complexity" evidence="1">
    <location>
        <begin position="386"/>
        <end position="399"/>
    </location>
</feature>
<sequence length="761" mass="83399">MSSTGDELSDAESQPHSSPDEEPPGRSVPPPSAQAAREIPSSPPAQAGASQSRAPESQSQDGDLASDDSDRENRFEGPASTWRSHTQDERQLVASLDQQRANDLSVHLYNAHALKARLYDREATSTPTPWRSKRRWIKPAEDGNVPWQPDRNWTAWPLPADEVPRREEVFGVPPAAHADGDGTYRKSETWLPSADLQEEIAALVLRKAKERFRQRTWATATDNVEGDVKLKEPPEDPDAEAGAERSSSEDDVGLGDLDEDAGDRKPVMTSEQEYSQPVFLADDERANAILTPSVRHILTKFDDLLIGLHRSKRGHRRTASTSRSRSTAQSERSIPPASSSGNVYPASDGRFHDLPTSQPQEAHSYAAAAPKSRDLRPVSRARRASAPRSPPRSAAIAKSSRSRGRSKGKRKATVSDDEGSNFSPDDESAAYSEVAASPARSQRKRRPSGANSHELGLRDWSEVLGIASLVGWDQAVVDRAARRCASLFGEGMTFRTMPETSADHVDDHTVQFVPDMVPVESETESEGDVLEPAQATAWFCPYQDCARHQNAYEKGWRWREHLQRTHKLSKEQVEEVELGQERVGGSPRNAALSEVEAEQEAGSQDEVALEARECQEMMADKDFTPRELEIMGKAWNCMTEEPKVDYDKLAELCSMGNPRSAGNAWRLIKAKIMAKGGITKADGGEENSEGATKATPKATPKASPKKRGKAKADKDDDESPAKKAKGRKGKATKKDASADADDQEDGASPVKAEPEEESELS</sequence>
<feature type="compositionally biased region" description="Basic residues" evidence="1">
    <location>
        <begin position="722"/>
        <end position="731"/>
    </location>
</feature>
<feature type="region of interest" description="Disordered" evidence="1">
    <location>
        <begin position="1"/>
        <end position="96"/>
    </location>
</feature>
<dbReference type="Pfam" id="PF10680">
    <property type="entry name" value="RRN9"/>
    <property type="match status" value="1"/>
</dbReference>
<feature type="compositionally biased region" description="Low complexity" evidence="1">
    <location>
        <begin position="691"/>
        <end position="702"/>
    </location>
</feature>
<feature type="compositionally biased region" description="Polar residues" evidence="1">
    <location>
        <begin position="1"/>
        <end position="17"/>
    </location>
</feature>
<feature type="compositionally biased region" description="Acidic residues" evidence="1">
    <location>
        <begin position="249"/>
        <end position="261"/>
    </location>
</feature>
<feature type="domain" description="Rrn9" evidence="2">
    <location>
        <begin position="96"/>
        <end position="169"/>
    </location>
</feature>
<gene>
    <name evidence="3" type="ORF">LTR36_002897</name>
</gene>
<organism evidence="3 4">
    <name type="scientific">Oleoguttula mirabilis</name>
    <dbReference type="NCBI Taxonomy" id="1507867"/>
    <lineage>
        <taxon>Eukaryota</taxon>
        <taxon>Fungi</taxon>
        <taxon>Dikarya</taxon>
        <taxon>Ascomycota</taxon>
        <taxon>Pezizomycotina</taxon>
        <taxon>Dothideomycetes</taxon>
        <taxon>Dothideomycetidae</taxon>
        <taxon>Mycosphaerellales</taxon>
        <taxon>Teratosphaeriaceae</taxon>
        <taxon>Oleoguttula</taxon>
    </lineage>
</organism>
<proteinExistence type="predicted"/>
<dbReference type="EMBL" id="JAVFHQ010000019">
    <property type="protein sequence ID" value="KAK4545547.1"/>
    <property type="molecule type" value="Genomic_DNA"/>
</dbReference>